<dbReference type="Gene3D" id="3.90.1460.10">
    <property type="entry name" value="GTF2I-like"/>
    <property type="match status" value="1"/>
</dbReference>
<accession>A0A8S3Q4X8</accession>
<evidence type="ECO:0000256" key="4">
    <source>
        <dbReference type="ARBA" id="ARBA00023125"/>
    </source>
</evidence>
<dbReference type="InterPro" id="IPR036910">
    <property type="entry name" value="HMG_box_dom_sf"/>
</dbReference>
<name>A0A8S3Q4X8_MYTED</name>
<keyword evidence="3" id="KW-0805">Transcription regulation</keyword>
<dbReference type="GO" id="GO:0005634">
    <property type="term" value="C:nucleus"/>
    <property type="evidence" value="ECO:0007669"/>
    <property type="project" value="UniProtKB-SubCell"/>
</dbReference>
<keyword evidence="5" id="KW-0804">Transcription</keyword>
<evidence type="ECO:0000313" key="10">
    <source>
        <dbReference type="Proteomes" id="UP000683360"/>
    </source>
</evidence>
<dbReference type="SUPFAM" id="SSF46689">
    <property type="entry name" value="Homeodomain-like"/>
    <property type="match status" value="1"/>
</dbReference>
<keyword evidence="4 7" id="KW-0238">DNA-binding</keyword>
<evidence type="ECO:0000256" key="1">
    <source>
        <dbReference type="ARBA" id="ARBA00004123"/>
    </source>
</evidence>
<dbReference type="Gene3D" id="1.10.10.60">
    <property type="entry name" value="Homeodomain-like"/>
    <property type="match status" value="1"/>
</dbReference>
<comment type="caution">
    <text evidence="9">The sequence shown here is derived from an EMBL/GenBank/DDBJ whole genome shotgun (WGS) entry which is preliminary data.</text>
</comment>
<reference evidence="9" key="1">
    <citation type="submission" date="2021-03" db="EMBL/GenBank/DDBJ databases">
        <authorList>
            <person name="Bekaert M."/>
        </authorList>
    </citation>
    <scope>NUCLEOTIDE SEQUENCE</scope>
</reference>
<organism evidence="9 10">
    <name type="scientific">Mytilus edulis</name>
    <name type="common">Blue mussel</name>
    <dbReference type="NCBI Taxonomy" id="6550"/>
    <lineage>
        <taxon>Eukaryota</taxon>
        <taxon>Metazoa</taxon>
        <taxon>Spiralia</taxon>
        <taxon>Lophotrochozoa</taxon>
        <taxon>Mollusca</taxon>
        <taxon>Bivalvia</taxon>
        <taxon>Autobranchia</taxon>
        <taxon>Pteriomorphia</taxon>
        <taxon>Mytilida</taxon>
        <taxon>Mytiloidea</taxon>
        <taxon>Mytilidae</taxon>
        <taxon>Mytilinae</taxon>
        <taxon>Mytilus</taxon>
    </lineage>
</organism>
<keyword evidence="10" id="KW-1185">Reference proteome</keyword>
<dbReference type="Proteomes" id="UP000683360">
    <property type="component" value="Unassembled WGS sequence"/>
</dbReference>
<dbReference type="OrthoDB" id="10072451at2759"/>
<comment type="subcellular location">
    <subcellularLocation>
        <location evidence="1 7">Nucleus</location>
    </subcellularLocation>
</comment>
<feature type="domain" description="Homeobox" evidence="8">
    <location>
        <begin position="42"/>
        <end position="106"/>
    </location>
</feature>
<keyword evidence="2" id="KW-0677">Repeat</keyword>
<dbReference type="SMART" id="SM00389">
    <property type="entry name" value="HOX"/>
    <property type="match status" value="1"/>
</dbReference>
<keyword evidence="6 7" id="KW-0539">Nucleus</keyword>
<keyword evidence="7" id="KW-0371">Homeobox</keyword>
<dbReference type="AlphaFoldDB" id="A0A8S3Q4X8"/>
<evidence type="ECO:0000256" key="5">
    <source>
        <dbReference type="ARBA" id="ARBA00023163"/>
    </source>
</evidence>
<dbReference type="SUPFAM" id="SSF117773">
    <property type="entry name" value="GTF2I-like repeat"/>
    <property type="match status" value="1"/>
</dbReference>
<evidence type="ECO:0000256" key="6">
    <source>
        <dbReference type="ARBA" id="ARBA00023242"/>
    </source>
</evidence>
<proteinExistence type="predicted"/>
<feature type="DNA-binding region" description="Homeobox" evidence="7">
    <location>
        <begin position="44"/>
        <end position="107"/>
    </location>
</feature>
<evidence type="ECO:0000256" key="2">
    <source>
        <dbReference type="ARBA" id="ARBA00022737"/>
    </source>
</evidence>
<gene>
    <name evidence="9" type="ORF">MEDL_6660</name>
</gene>
<dbReference type="PROSITE" id="PS50071">
    <property type="entry name" value="HOMEOBOX_2"/>
    <property type="match status" value="1"/>
</dbReference>
<dbReference type="InterPro" id="IPR009057">
    <property type="entry name" value="Homeodomain-like_sf"/>
</dbReference>
<dbReference type="InterPro" id="IPR004212">
    <property type="entry name" value="GTF2I"/>
</dbReference>
<dbReference type="SUPFAM" id="SSF47095">
    <property type="entry name" value="HMG-box"/>
    <property type="match status" value="1"/>
</dbReference>
<evidence type="ECO:0000259" key="8">
    <source>
        <dbReference type="PROSITE" id="PS50071"/>
    </source>
</evidence>
<dbReference type="PROSITE" id="PS51139">
    <property type="entry name" value="GTF2I"/>
    <property type="match status" value="1"/>
</dbReference>
<dbReference type="GO" id="GO:0003677">
    <property type="term" value="F:DNA binding"/>
    <property type="evidence" value="ECO:0007669"/>
    <property type="project" value="UniProtKB-UniRule"/>
</dbReference>
<evidence type="ECO:0000256" key="3">
    <source>
        <dbReference type="ARBA" id="ARBA00023015"/>
    </source>
</evidence>
<dbReference type="InterPro" id="IPR001356">
    <property type="entry name" value="HD"/>
</dbReference>
<dbReference type="InterPro" id="IPR036647">
    <property type="entry name" value="GTF2I-like_rpt_sf"/>
</dbReference>
<dbReference type="EMBL" id="CAJPWZ010000362">
    <property type="protein sequence ID" value="CAG2191459.1"/>
    <property type="molecule type" value="Genomic_DNA"/>
</dbReference>
<protein>
    <recommendedName>
        <fullName evidence="8">Homeobox domain-containing protein</fullName>
    </recommendedName>
</protein>
<evidence type="ECO:0000256" key="7">
    <source>
        <dbReference type="PROSITE-ProRule" id="PRU00108"/>
    </source>
</evidence>
<sequence>MSVASATAERSSSVLKGLKTYIRSTMRNDRLSALGLMHIHRDFQKRSREDYSHNMNVKLEEAWKGGMKYAGKRCKDEIEEVANSLAISTERVKEWIGNRNAKERRENGEGKPMKRKAAITTGTNSYALFAKTVKRGTMDGPTYCKHIANEWGKLDEREKEVFREDAQQIRLDPYKGKPREAVISAQLNIIGQACQTLDSIGYAVCGLGCDREKEAAPDFFGTQDAAPFFDFDLQEKFILFVSGKKIKATKPDQTICNEEEKKELRQLVRKHFNAAWAISTKLATPVPYKEITAGNILVEVEGLPEGITFHMEKRL</sequence>
<evidence type="ECO:0000313" key="9">
    <source>
        <dbReference type="EMBL" id="CAG2191459.1"/>
    </source>
</evidence>